<sequence length="169" mass="19626">MSFGWSAGDIVSAITFLYKVVDALSRLPEASKTYHQTFRFLEITEINLKHLKKILEDHESGIATIQDDGRVQHLRVICSNFKLSVDELGKKLAEHCGLDKKAKGLHWPEQQLGKLKWKFFDEDSIKKLMDDVNNQSTQLQIFLQIQNTYESLSFQKPLVDHLRLWIKKI</sequence>
<protein>
    <submittedName>
        <fullName evidence="1">Uncharacterized protein</fullName>
    </submittedName>
</protein>
<dbReference type="PANTHER" id="PTHR38886">
    <property type="entry name" value="SESA DOMAIN-CONTAINING PROTEIN"/>
    <property type="match status" value="1"/>
</dbReference>
<gene>
    <name evidence="1" type="ORF">OHK93_003378</name>
</gene>
<evidence type="ECO:0000313" key="1">
    <source>
        <dbReference type="EMBL" id="MDI1492166.1"/>
    </source>
</evidence>
<accession>A0AA43TUM0</accession>
<organism evidence="1 2">
    <name type="scientific">Ramalina farinacea</name>
    <dbReference type="NCBI Taxonomy" id="258253"/>
    <lineage>
        <taxon>Eukaryota</taxon>
        <taxon>Fungi</taxon>
        <taxon>Dikarya</taxon>
        <taxon>Ascomycota</taxon>
        <taxon>Pezizomycotina</taxon>
        <taxon>Lecanoromycetes</taxon>
        <taxon>OSLEUM clade</taxon>
        <taxon>Lecanoromycetidae</taxon>
        <taxon>Lecanorales</taxon>
        <taxon>Lecanorineae</taxon>
        <taxon>Ramalinaceae</taxon>
        <taxon>Ramalina</taxon>
    </lineage>
</organism>
<dbReference type="AlphaFoldDB" id="A0AA43TUM0"/>
<name>A0AA43TUM0_9LECA</name>
<dbReference type="Proteomes" id="UP001161017">
    <property type="component" value="Unassembled WGS sequence"/>
</dbReference>
<keyword evidence="2" id="KW-1185">Reference proteome</keyword>
<proteinExistence type="predicted"/>
<comment type="caution">
    <text evidence="1">The sequence shown here is derived from an EMBL/GenBank/DDBJ whole genome shotgun (WGS) entry which is preliminary data.</text>
</comment>
<evidence type="ECO:0000313" key="2">
    <source>
        <dbReference type="Proteomes" id="UP001161017"/>
    </source>
</evidence>
<dbReference type="EMBL" id="JAPUFD010000018">
    <property type="protein sequence ID" value="MDI1492166.1"/>
    <property type="molecule type" value="Genomic_DNA"/>
</dbReference>
<reference evidence="1" key="1">
    <citation type="journal article" date="2023" name="Genome Biol. Evol.">
        <title>First Whole Genome Sequence and Flow Cytometry Genome Size Data for the Lichen-Forming Fungus Ramalina farinacea (Ascomycota).</title>
        <authorList>
            <person name="Llewellyn T."/>
            <person name="Mian S."/>
            <person name="Hill R."/>
            <person name="Leitch I.J."/>
            <person name="Gaya E."/>
        </authorList>
    </citation>
    <scope>NUCLEOTIDE SEQUENCE</scope>
    <source>
        <strain evidence="1">LIQ254RAFAR</strain>
    </source>
</reference>
<dbReference type="PANTHER" id="PTHR38886:SF1">
    <property type="entry name" value="NACHT-NTPASE AND P-LOOP NTPASES N-TERMINAL DOMAIN-CONTAINING PROTEIN"/>
    <property type="match status" value="1"/>
</dbReference>